<feature type="compositionally biased region" description="Basic and acidic residues" evidence="2">
    <location>
        <begin position="623"/>
        <end position="641"/>
    </location>
</feature>
<dbReference type="AlphaFoldDB" id="A0A6G1HK49"/>
<feature type="region of interest" description="Disordered" evidence="2">
    <location>
        <begin position="28"/>
        <end position="92"/>
    </location>
</feature>
<evidence type="ECO:0000256" key="1">
    <source>
        <dbReference type="ARBA" id="ARBA00007398"/>
    </source>
</evidence>
<dbReference type="Gene3D" id="3.40.50.1010">
    <property type="entry name" value="5'-nuclease"/>
    <property type="match status" value="1"/>
</dbReference>
<organism evidence="4 5">
    <name type="scientific">Trichodelitschia bisporula</name>
    <dbReference type="NCBI Taxonomy" id="703511"/>
    <lineage>
        <taxon>Eukaryota</taxon>
        <taxon>Fungi</taxon>
        <taxon>Dikarya</taxon>
        <taxon>Ascomycota</taxon>
        <taxon>Pezizomycotina</taxon>
        <taxon>Dothideomycetes</taxon>
        <taxon>Dothideomycetes incertae sedis</taxon>
        <taxon>Phaeotrichales</taxon>
        <taxon>Phaeotrichaceae</taxon>
        <taxon>Trichodelitschia</taxon>
    </lineage>
</organism>
<dbReference type="PANTHER" id="PTHR15665">
    <property type="entry name" value="ASTEROID PROTEIN"/>
    <property type="match status" value="1"/>
</dbReference>
<feature type="domain" description="Asteroid" evidence="3">
    <location>
        <begin position="217"/>
        <end position="444"/>
    </location>
</feature>
<accession>A0A6G1HK49</accession>
<dbReference type="Proteomes" id="UP000799640">
    <property type="component" value="Unassembled WGS sequence"/>
</dbReference>
<dbReference type="InterPro" id="IPR026832">
    <property type="entry name" value="Asteroid"/>
</dbReference>
<evidence type="ECO:0000256" key="2">
    <source>
        <dbReference type="SAM" id="MobiDB-lite"/>
    </source>
</evidence>
<dbReference type="EMBL" id="ML996708">
    <property type="protein sequence ID" value="KAF2396217.1"/>
    <property type="molecule type" value="Genomic_DNA"/>
</dbReference>
<proteinExistence type="inferred from homology"/>
<dbReference type="SUPFAM" id="SSF88723">
    <property type="entry name" value="PIN domain-like"/>
    <property type="match status" value="1"/>
</dbReference>
<gene>
    <name evidence="4" type="ORF">EJ06DRAFT_249231</name>
</gene>
<dbReference type="OrthoDB" id="5297549at2759"/>
<dbReference type="Pfam" id="PF12813">
    <property type="entry name" value="XPG_I_2"/>
    <property type="match status" value="1"/>
</dbReference>
<dbReference type="InterPro" id="IPR029060">
    <property type="entry name" value="PIN-like_dom_sf"/>
</dbReference>
<evidence type="ECO:0000313" key="5">
    <source>
        <dbReference type="Proteomes" id="UP000799640"/>
    </source>
</evidence>
<sequence>MGIPNLTTLLAPYAQPLVFPRVVDTSSTGDVNIRSEHDAPNARPRESTPEKFPGESAPRRSDAPAASGRHGSTRTAVSTNPNPTAVTPGLTSVTPGPTSIPLVIDGPALAFHAYHLTFAASRPAFPSYAAIAAAALDFLRVLEAHGGVVRHVFFDGRLPYAKLSTRRGRQAVLMDQLAMLRHAPDNVLALPAPVLGSRLGPEMFNIPILGKSSVPHPPFLVAAVQDSLRLSPWAKVTRTVPGEADGYCVLAARKCNGMIVSGDSDLLIHDVGNGGVTLLSTFQLNEEGGRTTLTARKFMPAEVAARFKLKSLLSLAYMVSRDRGRGAVEGKTGYAEKAKRMNNSPIGLFHDWKRDYDIPSSIPQYWDCPERRWLDARVSEWIIEGGIALDEAEAKADSDYDPNSKWACDEIVPNMFLPVLLEDSTRVSAWDASARIRAAVYNIVLPDGRTIEGPHRACGAPSRTVDHCALEEETFWLHLANARKAGLDEPAAWRALGVGIACAWMADNERNLPDRGELRDVICGRMRGDWDRLHFAAQVQGALWACRFRRQVQRLFGKKADTGWEPESDGEMPGVAALCDEPVEEVRGDVEAFLDQMYDVLGVERGMYPEPEGKKERKRKRKQTLEGEAQKPKPASKKTENKFALLGEDSKEA</sequence>
<evidence type="ECO:0000259" key="3">
    <source>
        <dbReference type="Pfam" id="PF12813"/>
    </source>
</evidence>
<feature type="compositionally biased region" description="Basic and acidic residues" evidence="2">
    <location>
        <begin position="33"/>
        <end position="62"/>
    </location>
</feature>
<evidence type="ECO:0000313" key="4">
    <source>
        <dbReference type="EMBL" id="KAF2396217.1"/>
    </source>
</evidence>
<reference evidence="4" key="1">
    <citation type="journal article" date="2020" name="Stud. Mycol.">
        <title>101 Dothideomycetes genomes: a test case for predicting lifestyles and emergence of pathogens.</title>
        <authorList>
            <person name="Haridas S."/>
            <person name="Albert R."/>
            <person name="Binder M."/>
            <person name="Bloem J."/>
            <person name="Labutti K."/>
            <person name="Salamov A."/>
            <person name="Andreopoulos B."/>
            <person name="Baker S."/>
            <person name="Barry K."/>
            <person name="Bills G."/>
            <person name="Bluhm B."/>
            <person name="Cannon C."/>
            <person name="Castanera R."/>
            <person name="Culley D."/>
            <person name="Daum C."/>
            <person name="Ezra D."/>
            <person name="Gonzalez J."/>
            <person name="Henrissat B."/>
            <person name="Kuo A."/>
            <person name="Liang C."/>
            <person name="Lipzen A."/>
            <person name="Lutzoni F."/>
            <person name="Magnuson J."/>
            <person name="Mondo S."/>
            <person name="Nolan M."/>
            <person name="Ohm R."/>
            <person name="Pangilinan J."/>
            <person name="Park H.-J."/>
            <person name="Ramirez L."/>
            <person name="Alfaro M."/>
            <person name="Sun H."/>
            <person name="Tritt A."/>
            <person name="Yoshinaga Y."/>
            <person name="Zwiers L.-H."/>
            <person name="Turgeon B."/>
            <person name="Goodwin S."/>
            <person name="Spatafora J."/>
            <person name="Crous P."/>
            <person name="Grigoriev I."/>
        </authorList>
    </citation>
    <scope>NUCLEOTIDE SEQUENCE</scope>
    <source>
        <strain evidence="4">CBS 262.69</strain>
    </source>
</reference>
<feature type="region of interest" description="Disordered" evidence="2">
    <location>
        <begin position="605"/>
        <end position="653"/>
    </location>
</feature>
<name>A0A6G1HK49_9PEZI</name>
<dbReference type="PANTHER" id="PTHR15665:SF1">
    <property type="entry name" value="PROTEIN ASTEROID HOMOLOG 1"/>
    <property type="match status" value="1"/>
</dbReference>
<dbReference type="InterPro" id="IPR039436">
    <property type="entry name" value="Asteroid_dom"/>
</dbReference>
<feature type="compositionally biased region" description="Polar residues" evidence="2">
    <location>
        <begin position="73"/>
        <end position="92"/>
    </location>
</feature>
<protein>
    <recommendedName>
        <fullName evidence="3">Asteroid domain-containing protein</fullName>
    </recommendedName>
</protein>
<keyword evidence="5" id="KW-1185">Reference proteome</keyword>
<comment type="similarity">
    <text evidence="1">Belongs to the asteroid family.</text>
</comment>